<keyword evidence="1" id="KW-0812">Transmembrane</keyword>
<feature type="transmembrane region" description="Helical" evidence="1">
    <location>
        <begin position="37"/>
        <end position="56"/>
    </location>
</feature>
<proteinExistence type="predicted"/>
<keyword evidence="3" id="KW-1185">Reference proteome</keyword>
<reference evidence="2 3" key="1">
    <citation type="submission" date="2021-03" db="EMBL/GenBank/DDBJ databases">
        <title>Genomic Encyclopedia of Type Strains, Phase IV (KMG-IV): sequencing the most valuable type-strain genomes for metagenomic binning, comparative biology and taxonomic classification.</title>
        <authorList>
            <person name="Goeker M."/>
        </authorList>
    </citation>
    <scope>NUCLEOTIDE SEQUENCE [LARGE SCALE GENOMIC DNA]</scope>
    <source>
        <strain evidence="2 3">DSM 101872</strain>
    </source>
</reference>
<gene>
    <name evidence="2" type="ORF">J2Z60_000542</name>
</gene>
<feature type="transmembrane region" description="Helical" evidence="1">
    <location>
        <begin position="63"/>
        <end position="81"/>
    </location>
</feature>
<organism evidence="2 3">
    <name type="scientific">Lactobacillus colini</name>
    <dbReference type="NCBI Taxonomy" id="1819254"/>
    <lineage>
        <taxon>Bacteria</taxon>
        <taxon>Bacillati</taxon>
        <taxon>Bacillota</taxon>
        <taxon>Bacilli</taxon>
        <taxon>Lactobacillales</taxon>
        <taxon>Lactobacillaceae</taxon>
        <taxon>Lactobacillus</taxon>
    </lineage>
</organism>
<keyword evidence="1" id="KW-0472">Membrane</keyword>
<feature type="transmembrane region" description="Helical" evidence="1">
    <location>
        <begin position="7"/>
        <end position="31"/>
    </location>
</feature>
<evidence type="ECO:0000313" key="3">
    <source>
        <dbReference type="Proteomes" id="UP001519292"/>
    </source>
</evidence>
<dbReference type="Proteomes" id="UP001519292">
    <property type="component" value="Unassembled WGS sequence"/>
</dbReference>
<dbReference type="EMBL" id="JAGGLU010000002">
    <property type="protein sequence ID" value="MBP2057378.1"/>
    <property type="molecule type" value="Genomic_DNA"/>
</dbReference>
<keyword evidence="1" id="KW-1133">Transmembrane helix</keyword>
<evidence type="ECO:0000256" key="1">
    <source>
        <dbReference type="SAM" id="Phobius"/>
    </source>
</evidence>
<sequence length="108" mass="11991">MKFTNIFIFVINIVLDLFIAFQVLFSLGAGIYNINDAIIYLLLGVEIVLLLALPILIFKKISFSTIAILSIIGIVAALIAWNPGISTISIIDFLLIIIVTYFESKQQN</sequence>
<dbReference type="RefSeq" id="WP_209686126.1">
    <property type="nucleotide sequence ID" value="NZ_JAGGLU010000002.1"/>
</dbReference>
<feature type="transmembrane region" description="Helical" evidence="1">
    <location>
        <begin position="87"/>
        <end position="104"/>
    </location>
</feature>
<accession>A0ABS4MCH1</accession>
<protein>
    <submittedName>
        <fullName evidence="2">Uncharacterized protein</fullName>
    </submittedName>
</protein>
<comment type="caution">
    <text evidence="2">The sequence shown here is derived from an EMBL/GenBank/DDBJ whole genome shotgun (WGS) entry which is preliminary data.</text>
</comment>
<evidence type="ECO:0000313" key="2">
    <source>
        <dbReference type="EMBL" id="MBP2057378.1"/>
    </source>
</evidence>
<name>A0ABS4MCH1_9LACO</name>